<evidence type="ECO:0000313" key="1">
    <source>
        <dbReference type="EMBL" id="VDM73053.1"/>
    </source>
</evidence>
<dbReference type="EMBL" id="UYYB01028625">
    <property type="protein sequence ID" value="VDM73053.1"/>
    <property type="molecule type" value="Genomic_DNA"/>
</dbReference>
<dbReference type="AlphaFoldDB" id="A0A3P7IYM2"/>
<evidence type="ECO:0000313" key="2">
    <source>
        <dbReference type="Proteomes" id="UP000270094"/>
    </source>
</evidence>
<dbReference type="Proteomes" id="UP000270094">
    <property type="component" value="Unassembled WGS sequence"/>
</dbReference>
<gene>
    <name evidence="1" type="ORF">SVUK_LOCUS8051</name>
</gene>
<name>A0A3P7IYM2_STRVU</name>
<sequence>MQGGVSSGVQKYSFPPNNTPVSKVYVFGRPVYVRQPFVVPQRGYRPRHDSHVMRDERSFQGNADALADAVEQTVVQEAMVKQFFTDTDPLRYQLPERPFPPSDRYGPIPAPVEPKHRYPLPQCYTNDSGKAERKSAKIRAHYFYFIKCETSNVVVV</sequence>
<reference evidence="1 2" key="1">
    <citation type="submission" date="2018-11" db="EMBL/GenBank/DDBJ databases">
        <authorList>
            <consortium name="Pathogen Informatics"/>
        </authorList>
    </citation>
    <scope>NUCLEOTIDE SEQUENCE [LARGE SCALE GENOMIC DNA]</scope>
</reference>
<organism evidence="1 2">
    <name type="scientific">Strongylus vulgaris</name>
    <name type="common">Blood worm</name>
    <dbReference type="NCBI Taxonomy" id="40348"/>
    <lineage>
        <taxon>Eukaryota</taxon>
        <taxon>Metazoa</taxon>
        <taxon>Ecdysozoa</taxon>
        <taxon>Nematoda</taxon>
        <taxon>Chromadorea</taxon>
        <taxon>Rhabditida</taxon>
        <taxon>Rhabditina</taxon>
        <taxon>Rhabditomorpha</taxon>
        <taxon>Strongyloidea</taxon>
        <taxon>Strongylidae</taxon>
        <taxon>Strongylus</taxon>
    </lineage>
</organism>
<keyword evidence="2" id="KW-1185">Reference proteome</keyword>
<proteinExistence type="predicted"/>
<accession>A0A3P7IYM2</accession>
<evidence type="ECO:0008006" key="3">
    <source>
        <dbReference type="Google" id="ProtNLM"/>
    </source>
</evidence>
<dbReference type="OrthoDB" id="5857232at2759"/>
<protein>
    <recommendedName>
        <fullName evidence="3">Zasp-like motif domain-containing protein</fullName>
    </recommendedName>
</protein>